<protein>
    <recommendedName>
        <fullName evidence="3">VanZ-like domain-containing protein</fullName>
    </recommendedName>
</protein>
<reference evidence="1 2" key="1">
    <citation type="journal article" date="2020" name="Microorganisms">
        <title>Osmotic Adaptation and Compatible Solute Biosynthesis of Phototrophic Bacteria as Revealed from Genome Analyses.</title>
        <authorList>
            <person name="Imhoff J.F."/>
            <person name="Rahn T."/>
            <person name="Kunzel S."/>
            <person name="Keller A."/>
            <person name="Neulinger S.C."/>
        </authorList>
    </citation>
    <scope>NUCLEOTIDE SEQUENCE [LARGE SCALE GENOMIC DNA]</scope>
    <source>
        <strain evidence="1 2">DSM 9895</strain>
    </source>
</reference>
<proteinExistence type="predicted"/>
<organism evidence="1 2">
    <name type="scientific">Rhodovibrio sodomensis</name>
    <dbReference type="NCBI Taxonomy" id="1088"/>
    <lineage>
        <taxon>Bacteria</taxon>
        <taxon>Pseudomonadati</taxon>
        <taxon>Pseudomonadota</taxon>
        <taxon>Alphaproteobacteria</taxon>
        <taxon>Rhodospirillales</taxon>
        <taxon>Rhodovibrionaceae</taxon>
        <taxon>Rhodovibrio</taxon>
    </lineage>
</organism>
<gene>
    <name evidence="1" type="ORF">CKO28_09770</name>
</gene>
<evidence type="ECO:0008006" key="3">
    <source>
        <dbReference type="Google" id="ProtNLM"/>
    </source>
</evidence>
<dbReference type="EMBL" id="NRRL01000021">
    <property type="protein sequence ID" value="MBK1668321.1"/>
    <property type="molecule type" value="Genomic_DNA"/>
</dbReference>
<evidence type="ECO:0000313" key="2">
    <source>
        <dbReference type="Proteomes" id="UP001296873"/>
    </source>
</evidence>
<name>A0ABS1DED0_9PROT</name>
<keyword evidence="2" id="KW-1185">Reference proteome</keyword>
<dbReference type="Proteomes" id="UP001296873">
    <property type="component" value="Unassembled WGS sequence"/>
</dbReference>
<evidence type="ECO:0000313" key="1">
    <source>
        <dbReference type="EMBL" id="MBK1668321.1"/>
    </source>
</evidence>
<accession>A0ABS1DED0</accession>
<comment type="caution">
    <text evidence="1">The sequence shown here is derived from an EMBL/GenBank/DDBJ whole genome shotgun (WGS) entry which is preliminary data.</text>
</comment>
<sequence length="133" mass="13378">MRRGLGAPGLRATVRVAWTASIGLVVVLSAVPDPTSGGPPGIDKLWHALAYLALGFGAAFGRPGPQCWMAVAAMVTLGWAVEGLQGLLPWRSAEVADGLVNTVAAAAGGGLAVALTRRATRPTDPPSSPGTGQ</sequence>